<evidence type="ECO:0000313" key="2">
    <source>
        <dbReference type="Proteomes" id="UP000094009"/>
    </source>
</evidence>
<reference evidence="1 2" key="1">
    <citation type="submission" date="2014-07" db="EMBL/GenBank/DDBJ databases">
        <title>Draft genome sequence of Thalassospira tepidiphila 1-1B.</title>
        <authorList>
            <person name="Lai Q."/>
            <person name="Shao Z."/>
        </authorList>
    </citation>
    <scope>NUCLEOTIDE SEQUENCE [LARGE SCALE GENOMIC DNA]</scope>
    <source>
        <strain evidence="1 2">MCCC 1A03514</strain>
    </source>
</reference>
<evidence type="ECO:0000313" key="1">
    <source>
        <dbReference type="EMBL" id="OAZ11541.1"/>
    </source>
</evidence>
<gene>
    <name evidence="1" type="ORF">TH4_00140</name>
</gene>
<proteinExistence type="predicted"/>
<dbReference type="AlphaFoldDB" id="A0A853L478"/>
<sequence>MPPGWIYGQTDRGLYIVQIWQKEKREGDIRLGRLLAAFWRTLWAITGFSGLPALKPCGDNHMVEMP</sequence>
<name>A0A853L478_9PROT</name>
<organism evidence="1 2">
    <name type="scientific">Thalassospira tepidiphila MCCC 1A03514</name>
    <dbReference type="NCBI Taxonomy" id="1177930"/>
    <lineage>
        <taxon>Bacteria</taxon>
        <taxon>Pseudomonadati</taxon>
        <taxon>Pseudomonadota</taxon>
        <taxon>Alphaproteobacteria</taxon>
        <taxon>Rhodospirillales</taxon>
        <taxon>Thalassospiraceae</taxon>
        <taxon>Thalassospira</taxon>
    </lineage>
</organism>
<protein>
    <submittedName>
        <fullName evidence="1">Uncharacterized protein</fullName>
    </submittedName>
</protein>
<dbReference type="EMBL" id="JPVZ01000001">
    <property type="protein sequence ID" value="OAZ11541.1"/>
    <property type="molecule type" value="Genomic_DNA"/>
</dbReference>
<dbReference type="Proteomes" id="UP000094009">
    <property type="component" value="Unassembled WGS sequence"/>
</dbReference>
<accession>A0A853L478</accession>
<comment type="caution">
    <text evidence="1">The sequence shown here is derived from an EMBL/GenBank/DDBJ whole genome shotgun (WGS) entry which is preliminary data.</text>
</comment>